<sequence length="214" mass="24193">MESRICKMCNESKPLTKDFFGVQVNKRKDGTPIPSFRRDCNLCRVTKVQAAKDAKKGHKTPSNTPMPSACSNTDCQCPPEELEFAWRKDAYDWRTECKACVAERTKLENYSAKSRAKCKAADPEGFLAHNNEVHQAWMSQNPEKRKQYQAAQAASADARLKAIAARYRKDSAQRTSLLSYSRWRTGMTCLPRWAKPATTVSTCLPKETSAMAWT</sequence>
<evidence type="ECO:0008006" key="3">
    <source>
        <dbReference type="Google" id="ProtNLM"/>
    </source>
</evidence>
<proteinExistence type="predicted"/>
<evidence type="ECO:0000313" key="1">
    <source>
        <dbReference type="EMBL" id="SZX64600.1"/>
    </source>
</evidence>
<accession>A0A383VI34</accession>
<name>A0A383VI34_TETOB</name>
<reference evidence="1 2" key="1">
    <citation type="submission" date="2016-10" db="EMBL/GenBank/DDBJ databases">
        <authorList>
            <person name="Cai Z."/>
        </authorList>
    </citation>
    <scope>NUCLEOTIDE SEQUENCE [LARGE SCALE GENOMIC DNA]</scope>
</reference>
<protein>
    <recommendedName>
        <fullName evidence="3">Stc1 domain-containing protein</fullName>
    </recommendedName>
</protein>
<evidence type="ECO:0000313" key="2">
    <source>
        <dbReference type="Proteomes" id="UP000256970"/>
    </source>
</evidence>
<dbReference type="AlphaFoldDB" id="A0A383VI34"/>
<keyword evidence="2" id="KW-1185">Reference proteome</keyword>
<dbReference type="Proteomes" id="UP000256970">
    <property type="component" value="Unassembled WGS sequence"/>
</dbReference>
<gene>
    <name evidence="1" type="ORF">BQ4739_LOCUS5102</name>
</gene>
<organism evidence="1 2">
    <name type="scientific">Tetradesmus obliquus</name>
    <name type="common">Green alga</name>
    <name type="synonym">Acutodesmus obliquus</name>
    <dbReference type="NCBI Taxonomy" id="3088"/>
    <lineage>
        <taxon>Eukaryota</taxon>
        <taxon>Viridiplantae</taxon>
        <taxon>Chlorophyta</taxon>
        <taxon>core chlorophytes</taxon>
        <taxon>Chlorophyceae</taxon>
        <taxon>CS clade</taxon>
        <taxon>Sphaeropleales</taxon>
        <taxon>Scenedesmaceae</taxon>
        <taxon>Tetradesmus</taxon>
    </lineage>
</organism>
<dbReference type="EMBL" id="FNXT01000421">
    <property type="protein sequence ID" value="SZX64600.1"/>
    <property type="molecule type" value="Genomic_DNA"/>
</dbReference>